<sequence>MPALPPFQAVLFYSAALVHIAIVPKHIYVGATAVTEAIEAIPNQPRYTVAKSIFKTVWDHGNADVLILALLNYKWAKYGPPTLTEERMMLGLSLVAGFYAGWPYFKLGMYSPLVMLWVAPVASTIATILG</sequence>
<keyword evidence="1" id="KW-0812">Transmembrane</keyword>
<name>A0A8J5P6Q1_FUSOX</name>
<keyword evidence="1" id="KW-0472">Membrane</keyword>
<evidence type="ECO:0000256" key="1">
    <source>
        <dbReference type="SAM" id="Phobius"/>
    </source>
</evidence>
<evidence type="ECO:0000313" key="2">
    <source>
        <dbReference type="EMBL" id="KAG7421726.1"/>
    </source>
</evidence>
<evidence type="ECO:0000313" key="3">
    <source>
        <dbReference type="Proteomes" id="UP000694050"/>
    </source>
</evidence>
<dbReference type="AlphaFoldDB" id="A0A8J5P6Q1"/>
<gene>
    <name evidence="2" type="ORF">Forpe1208_v001954</name>
</gene>
<accession>A0A8J5P6Q1</accession>
<protein>
    <submittedName>
        <fullName evidence="2">Uncharacterized protein</fullName>
    </submittedName>
</protein>
<keyword evidence="1" id="KW-1133">Transmembrane helix</keyword>
<feature type="transmembrane region" description="Helical" evidence="1">
    <location>
        <begin position="6"/>
        <end position="23"/>
    </location>
</feature>
<feature type="transmembrane region" description="Helical" evidence="1">
    <location>
        <begin position="111"/>
        <end position="129"/>
    </location>
</feature>
<comment type="caution">
    <text evidence="2">The sequence shown here is derived from an EMBL/GenBank/DDBJ whole genome shotgun (WGS) entry which is preliminary data.</text>
</comment>
<reference evidence="2" key="1">
    <citation type="submission" date="2021-04" db="EMBL/GenBank/DDBJ databases">
        <title>First draft genome resource for Brassicaceae pathogens Fusarium oxysporum f. sp. raphani and Fusarium oxysporum f. sp. rapae.</title>
        <authorList>
            <person name="Asai S."/>
        </authorList>
    </citation>
    <scope>NUCLEOTIDE SEQUENCE</scope>
    <source>
        <strain evidence="2">Tf1208</strain>
    </source>
</reference>
<organism evidence="2 3">
    <name type="scientific">Fusarium oxysporum f. sp. rapae</name>
    <dbReference type="NCBI Taxonomy" id="485398"/>
    <lineage>
        <taxon>Eukaryota</taxon>
        <taxon>Fungi</taxon>
        <taxon>Dikarya</taxon>
        <taxon>Ascomycota</taxon>
        <taxon>Pezizomycotina</taxon>
        <taxon>Sordariomycetes</taxon>
        <taxon>Hypocreomycetidae</taxon>
        <taxon>Hypocreales</taxon>
        <taxon>Nectriaceae</taxon>
        <taxon>Fusarium</taxon>
        <taxon>Fusarium oxysporum species complex</taxon>
    </lineage>
</organism>
<proteinExistence type="predicted"/>
<dbReference type="EMBL" id="JAELUQ010000001">
    <property type="protein sequence ID" value="KAG7421726.1"/>
    <property type="molecule type" value="Genomic_DNA"/>
</dbReference>
<dbReference type="Proteomes" id="UP000694050">
    <property type="component" value="Unassembled WGS sequence"/>
</dbReference>